<reference evidence="4" key="1">
    <citation type="submission" date="2019-09" db="EMBL/GenBank/DDBJ databases">
        <authorList>
            <person name="Teo W.F.A."/>
            <person name="Duangmal K."/>
        </authorList>
    </citation>
    <scope>NUCLEOTIDE SEQUENCE [LARGE SCALE GENOMIC DNA]</scope>
    <source>
        <strain evidence="4">K81G1</strain>
    </source>
</reference>
<organism evidence="4 5">
    <name type="scientific">Amycolatopsis acidicola</name>
    <dbReference type="NCBI Taxonomy" id="2596893"/>
    <lineage>
        <taxon>Bacteria</taxon>
        <taxon>Bacillati</taxon>
        <taxon>Actinomycetota</taxon>
        <taxon>Actinomycetes</taxon>
        <taxon>Pseudonocardiales</taxon>
        <taxon>Pseudonocardiaceae</taxon>
        <taxon>Amycolatopsis</taxon>
    </lineage>
</organism>
<feature type="transmembrane region" description="Helical" evidence="2">
    <location>
        <begin position="12"/>
        <end position="32"/>
    </location>
</feature>
<feature type="domain" description="Mce/MlaD" evidence="3">
    <location>
        <begin position="44"/>
        <end position="118"/>
    </location>
</feature>
<evidence type="ECO:0000256" key="1">
    <source>
        <dbReference type="SAM" id="MobiDB-lite"/>
    </source>
</evidence>
<comment type="caution">
    <text evidence="4">The sequence shown here is derived from an EMBL/GenBank/DDBJ whole genome shotgun (WGS) entry which is preliminary data.</text>
</comment>
<dbReference type="EMBL" id="VMNW02000070">
    <property type="protein sequence ID" value="KAA9153979.1"/>
    <property type="molecule type" value="Genomic_DNA"/>
</dbReference>
<evidence type="ECO:0000259" key="3">
    <source>
        <dbReference type="Pfam" id="PF02470"/>
    </source>
</evidence>
<dbReference type="AlphaFoldDB" id="A0A5N0UXD2"/>
<name>A0A5N0UXD2_9PSEU</name>
<dbReference type="InterPro" id="IPR052336">
    <property type="entry name" value="MlaD_Phospholipid_Transporter"/>
</dbReference>
<proteinExistence type="predicted"/>
<dbReference type="OrthoDB" id="5241393at2"/>
<gene>
    <name evidence="4" type="ORF">FPZ12_033185</name>
</gene>
<evidence type="ECO:0000256" key="2">
    <source>
        <dbReference type="SAM" id="Phobius"/>
    </source>
</evidence>
<keyword evidence="2" id="KW-0472">Membrane</keyword>
<keyword evidence="2" id="KW-1133">Transmembrane helix</keyword>
<protein>
    <submittedName>
        <fullName evidence="4">MCE family protein</fullName>
    </submittedName>
</protein>
<dbReference type="PANTHER" id="PTHR33371:SF4">
    <property type="entry name" value="INTERMEMBRANE PHOSPHOLIPID TRANSPORT SYSTEM BINDING PROTEIN MLAD"/>
    <property type="match status" value="1"/>
</dbReference>
<dbReference type="Proteomes" id="UP000319769">
    <property type="component" value="Unassembled WGS sequence"/>
</dbReference>
<keyword evidence="2" id="KW-0812">Transmembrane</keyword>
<sequence>MTMAKVTRKQGRSFYLGVVVLVLAVVTSYISLTADQGLPGMPKTVVRAAFGDVGSLTSGADVRQNSVRIGRVASVEEVNGLPQVTMELDGSQPVYRNARAAIWDQSALSQKFVELLPGDPSAPPLGDGVIPAQANENSSDISRLFDVLDDPTRAATTSAVRELGDGMAGHSRDLHDLLGALPSLLNDTGVVSTALASKEADLPALLASADRLAGRFSGRDNDLSTLVTQLDQTLQAVDVDGGGPLTQVLDKAPDLLRHGTAAADSLTQPLADAREAVTDLRSGAKALGDATPDFRGVLREAPGTLGKVPAVAGQAIPAVDNLTQTFSDLRPLVIRLGDGLPALRSLLQTLAPYAPEIGDFGYHGGLVFAGHAGDRHYMRVELVLPGLAGLTAGVSPLDGMTPVPRNPYPAPGQDPQDRATAPGLLGGRN</sequence>
<dbReference type="PANTHER" id="PTHR33371">
    <property type="entry name" value="INTERMEMBRANE PHOSPHOLIPID TRANSPORT SYSTEM BINDING PROTEIN MLAD-RELATED"/>
    <property type="match status" value="1"/>
</dbReference>
<dbReference type="InterPro" id="IPR003399">
    <property type="entry name" value="Mce/MlaD"/>
</dbReference>
<keyword evidence="5" id="KW-1185">Reference proteome</keyword>
<evidence type="ECO:0000313" key="4">
    <source>
        <dbReference type="EMBL" id="KAA9153979.1"/>
    </source>
</evidence>
<evidence type="ECO:0000313" key="5">
    <source>
        <dbReference type="Proteomes" id="UP000319769"/>
    </source>
</evidence>
<accession>A0A5N0UXD2</accession>
<feature type="region of interest" description="Disordered" evidence="1">
    <location>
        <begin position="398"/>
        <end position="429"/>
    </location>
</feature>
<dbReference type="Pfam" id="PF02470">
    <property type="entry name" value="MlaD"/>
    <property type="match status" value="1"/>
</dbReference>